<dbReference type="InParanoid" id="A0A448YU03"/>
<dbReference type="SUPFAM" id="SSF51556">
    <property type="entry name" value="Metallo-dependent hydrolases"/>
    <property type="match status" value="1"/>
</dbReference>
<dbReference type="AlphaFoldDB" id="A0A448YU03"/>
<reference evidence="2 3" key="1">
    <citation type="submission" date="2018-12" db="EMBL/GenBank/DDBJ databases">
        <authorList>
            <person name="Tiukova I."/>
            <person name="Dainat J."/>
        </authorList>
    </citation>
    <scope>NUCLEOTIDE SEQUENCE [LARGE SCALE GENOMIC DNA]</scope>
</reference>
<dbReference type="OrthoDB" id="5595695at2759"/>
<dbReference type="InterPro" id="IPR032466">
    <property type="entry name" value="Metal_Hydrolase"/>
</dbReference>
<dbReference type="STRING" id="13370.A0A448YU03"/>
<feature type="domain" description="Amidohydrolase-related" evidence="1">
    <location>
        <begin position="85"/>
        <end position="438"/>
    </location>
</feature>
<dbReference type="CDD" id="cd01299">
    <property type="entry name" value="Met_dep_hydrolase_A"/>
    <property type="match status" value="1"/>
</dbReference>
<name>A0A448YU03_BRENA</name>
<dbReference type="InterPro" id="IPR057744">
    <property type="entry name" value="OTAase-like"/>
</dbReference>
<dbReference type="Pfam" id="PF01979">
    <property type="entry name" value="Amidohydro_1"/>
    <property type="match status" value="1"/>
</dbReference>
<evidence type="ECO:0000313" key="3">
    <source>
        <dbReference type="Proteomes" id="UP000290900"/>
    </source>
</evidence>
<gene>
    <name evidence="2" type="ORF">BRENAR_LOCUS5105</name>
</gene>
<evidence type="ECO:0000313" key="2">
    <source>
        <dbReference type="EMBL" id="VEU24377.1"/>
    </source>
</evidence>
<dbReference type="GO" id="GO:0016810">
    <property type="term" value="F:hydrolase activity, acting on carbon-nitrogen (but not peptide) bonds"/>
    <property type="evidence" value="ECO:0007669"/>
    <property type="project" value="InterPro"/>
</dbReference>
<dbReference type="SUPFAM" id="SSF51338">
    <property type="entry name" value="Composite domain of metallo-dependent hydrolases"/>
    <property type="match status" value="1"/>
</dbReference>
<dbReference type="PANTHER" id="PTHR43135:SF3">
    <property type="entry name" value="ALPHA-D-RIBOSE 1-METHYLPHOSPHONATE 5-TRIPHOSPHATE DIPHOSPHATASE"/>
    <property type="match status" value="1"/>
</dbReference>
<dbReference type="Gene3D" id="2.30.40.10">
    <property type="entry name" value="Urease, subunit C, domain 1"/>
    <property type="match status" value="1"/>
</dbReference>
<proteinExistence type="predicted"/>
<evidence type="ECO:0000259" key="1">
    <source>
        <dbReference type="Pfam" id="PF01979"/>
    </source>
</evidence>
<keyword evidence="3" id="KW-1185">Reference proteome</keyword>
<dbReference type="Gene3D" id="3.20.20.140">
    <property type="entry name" value="Metal-dependent hydrolases"/>
    <property type="match status" value="1"/>
</dbReference>
<organism evidence="2 3">
    <name type="scientific">Brettanomyces naardenensis</name>
    <name type="common">Yeast</name>
    <dbReference type="NCBI Taxonomy" id="13370"/>
    <lineage>
        <taxon>Eukaryota</taxon>
        <taxon>Fungi</taxon>
        <taxon>Dikarya</taxon>
        <taxon>Ascomycota</taxon>
        <taxon>Saccharomycotina</taxon>
        <taxon>Pichiomycetes</taxon>
        <taxon>Pichiales</taxon>
        <taxon>Pichiaceae</taxon>
        <taxon>Brettanomyces</taxon>
    </lineage>
</organism>
<dbReference type="InterPro" id="IPR006680">
    <property type="entry name" value="Amidohydro-rel"/>
</dbReference>
<dbReference type="PANTHER" id="PTHR43135">
    <property type="entry name" value="ALPHA-D-RIBOSE 1-METHYLPHOSPHONATE 5-TRIPHOSPHATE DIPHOSPHATASE"/>
    <property type="match status" value="1"/>
</dbReference>
<dbReference type="InterPro" id="IPR051781">
    <property type="entry name" value="Metallo-dep_Hydrolase"/>
</dbReference>
<dbReference type="Proteomes" id="UP000290900">
    <property type="component" value="Unassembled WGS sequence"/>
</dbReference>
<accession>A0A448YU03</accession>
<protein>
    <submittedName>
        <fullName evidence="2">DEKNAAC105663</fullName>
    </submittedName>
</protein>
<dbReference type="InterPro" id="IPR011059">
    <property type="entry name" value="Metal-dep_hydrolase_composite"/>
</dbReference>
<dbReference type="EMBL" id="CAACVR010000076">
    <property type="protein sequence ID" value="VEU24377.1"/>
    <property type="molecule type" value="Genomic_DNA"/>
</dbReference>
<sequence length="455" mass="49763">MTSDDIPDIDVDERVDKDLKTLVKPWRLPQPKKLAFVNGIIVDSLKGRTIEGSVVLSEGGYFTDIVSSEGFDPKDYKVIDCLGKYLCPGLFDFHVHLVSVPSEDGLTRTMRMPKESALMRVGSSCEQMLKRGFTSARDCGGLEHFIADAVEDGAIYGPRLFFCGHAISQTGGHGDTNPTDLPGEGMESCNCHLANLAVVADGTTECMKAAREQFRRGASFIKIMGGGGVASPSDRLSNRQFTAEEIKSIVSVADTYHSFVTAHTYTPEAIKYCIENGVKGVEHGNFLDDECAELMAKKGCYLTPTLVTYKVMASKQWKLFLTSSSQEKNLEVIKVGLRALLIAKRHNVKMCYGSDLLGAMQDYETGEFFLRGKVLPAADVLRAATVTPAEALGLSDKIGQIKKGFYADLLLLEENPLDDIGTLDLPETNLLMVMKQGVVYSSKFKGLKEDVSGKY</sequence>
<dbReference type="FunCoup" id="A0A448YU03">
    <property type="interactions" value="34"/>
</dbReference>